<organism evidence="1 2">
    <name type="scientific">Novosphingobium endophyticum</name>
    <dbReference type="NCBI Taxonomy" id="1955250"/>
    <lineage>
        <taxon>Bacteria</taxon>
        <taxon>Pseudomonadati</taxon>
        <taxon>Pseudomonadota</taxon>
        <taxon>Alphaproteobacteria</taxon>
        <taxon>Sphingomonadales</taxon>
        <taxon>Sphingomonadaceae</taxon>
        <taxon>Novosphingobium</taxon>
    </lineage>
</organism>
<protein>
    <recommendedName>
        <fullName evidence="3">EthD family reductase</fullName>
    </recommendedName>
</protein>
<dbReference type="RefSeq" id="WP_188771873.1">
    <property type="nucleotide sequence ID" value="NZ_BMHK01000016.1"/>
</dbReference>
<dbReference type="SUPFAM" id="SSF54909">
    <property type="entry name" value="Dimeric alpha+beta barrel"/>
    <property type="match status" value="1"/>
</dbReference>
<proteinExistence type="predicted"/>
<dbReference type="InterPro" id="IPR011008">
    <property type="entry name" value="Dimeric_a/b-barrel"/>
</dbReference>
<sequence>MPKMKLVALTRPLPGREEEYHDWYNNVHLPELVNKFGLAGAQRYKLAAKLMGSDENEFLAIYDIEADDPMAFLGKVGAAAESGELTPSDAQDVGTCYTALFTELGERVVPAS</sequence>
<gene>
    <name evidence="1" type="ORF">GCM10011494_24950</name>
</gene>
<reference evidence="1" key="1">
    <citation type="journal article" date="2014" name="Int. J. Syst. Evol. Microbiol.">
        <title>Complete genome sequence of Corynebacterium casei LMG S-19264T (=DSM 44701T), isolated from a smear-ripened cheese.</title>
        <authorList>
            <consortium name="US DOE Joint Genome Institute (JGI-PGF)"/>
            <person name="Walter F."/>
            <person name="Albersmeier A."/>
            <person name="Kalinowski J."/>
            <person name="Ruckert C."/>
        </authorList>
    </citation>
    <scope>NUCLEOTIDE SEQUENCE</scope>
    <source>
        <strain evidence="1">CGMCC 1.15095</strain>
    </source>
</reference>
<evidence type="ECO:0000313" key="1">
    <source>
        <dbReference type="EMBL" id="GGC05402.1"/>
    </source>
</evidence>
<keyword evidence="2" id="KW-1185">Reference proteome</keyword>
<dbReference type="AlphaFoldDB" id="A0A916TT60"/>
<reference evidence="1" key="2">
    <citation type="submission" date="2020-09" db="EMBL/GenBank/DDBJ databases">
        <authorList>
            <person name="Sun Q."/>
            <person name="Zhou Y."/>
        </authorList>
    </citation>
    <scope>NUCLEOTIDE SEQUENCE</scope>
    <source>
        <strain evidence="1">CGMCC 1.15095</strain>
    </source>
</reference>
<name>A0A916TT60_9SPHN</name>
<dbReference type="EMBL" id="BMHK01000016">
    <property type="protein sequence ID" value="GGC05402.1"/>
    <property type="molecule type" value="Genomic_DNA"/>
</dbReference>
<comment type="caution">
    <text evidence="1">The sequence shown here is derived from an EMBL/GenBank/DDBJ whole genome shotgun (WGS) entry which is preliminary data.</text>
</comment>
<evidence type="ECO:0000313" key="2">
    <source>
        <dbReference type="Proteomes" id="UP000608154"/>
    </source>
</evidence>
<dbReference type="Gene3D" id="3.30.70.100">
    <property type="match status" value="1"/>
</dbReference>
<evidence type="ECO:0008006" key="3">
    <source>
        <dbReference type="Google" id="ProtNLM"/>
    </source>
</evidence>
<accession>A0A916TT60</accession>
<dbReference type="Proteomes" id="UP000608154">
    <property type="component" value="Unassembled WGS sequence"/>
</dbReference>